<name>A0ACC2MY22_PERAE</name>
<reference evidence="1 2" key="1">
    <citation type="journal article" date="2022" name="Hortic Res">
        <title>A haplotype resolved chromosomal level avocado genome allows analysis of novel avocado genes.</title>
        <authorList>
            <person name="Nath O."/>
            <person name="Fletcher S.J."/>
            <person name="Hayward A."/>
            <person name="Shaw L.M."/>
            <person name="Masouleh A.K."/>
            <person name="Furtado A."/>
            <person name="Henry R.J."/>
            <person name="Mitter N."/>
        </authorList>
    </citation>
    <scope>NUCLEOTIDE SEQUENCE [LARGE SCALE GENOMIC DNA]</scope>
    <source>
        <strain evidence="2">cv. Hass</strain>
    </source>
</reference>
<proteinExistence type="predicted"/>
<protein>
    <submittedName>
        <fullName evidence="1">Uncharacterized protein</fullName>
    </submittedName>
</protein>
<organism evidence="1 2">
    <name type="scientific">Persea americana</name>
    <name type="common">Avocado</name>
    <dbReference type="NCBI Taxonomy" id="3435"/>
    <lineage>
        <taxon>Eukaryota</taxon>
        <taxon>Viridiplantae</taxon>
        <taxon>Streptophyta</taxon>
        <taxon>Embryophyta</taxon>
        <taxon>Tracheophyta</taxon>
        <taxon>Spermatophyta</taxon>
        <taxon>Magnoliopsida</taxon>
        <taxon>Magnoliidae</taxon>
        <taxon>Laurales</taxon>
        <taxon>Lauraceae</taxon>
        <taxon>Persea</taxon>
    </lineage>
</organism>
<gene>
    <name evidence="1" type="ORF">MRB53_003582</name>
</gene>
<accession>A0ACC2MY22</accession>
<comment type="caution">
    <text evidence="1">The sequence shown here is derived from an EMBL/GenBank/DDBJ whole genome shotgun (WGS) entry which is preliminary data.</text>
</comment>
<sequence length="88" mass="9896">MSSYVLMLNLKCDGAYGEIYLVKWRGTNVAAKTIRPSIASNSKVNGSYLRRYINTSYIVDFGDTKQFGGPHKSVTIGRICHRKCMSEK</sequence>
<keyword evidence="2" id="KW-1185">Reference proteome</keyword>
<evidence type="ECO:0000313" key="2">
    <source>
        <dbReference type="Proteomes" id="UP001234297"/>
    </source>
</evidence>
<dbReference type="EMBL" id="CM056809">
    <property type="protein sequence ID" value="KAJ8650559.1"/>
    <property type="molecule type" value="Genomic_DNA"/>
</dbReference>
<evidence type="ECO:0000313" key="1">
    <source>
        <dbReference type="EMBL" id="KAJ8650559.1"/>
    </source>
</evidence>
<dbReference type="Proteomes" id="UP001234297">
    <property type="component" value="Chromosome 1"/>
</dbReference>